<dbReference type="GeneID" id="94194628"/>
<organism evidence="2 3">
    <name type="scientific">Babesia caballi</name>
    <dbReference type="NCBI Taxonomy" id="5871"/>
    <lineage>
        <taxon>Eukaryota</taxon>
        <taxon>Sar</taxon>
        <taxon>Alveolata</taxon>
        <taxon>Apicomplexa</taxon>
        <taxon>Aconoidasida</taxon>
        <taxon>Piroplasmida</taxon>
        <taxon>Babesiidae</taxon>
        <taxon>Babesia</taxon>
    </lineage>
</organism>
<reference evidence="2 3" key="1">
    <citation type="submission" date="2021-06" db="EMBL/GenBank/DDBJ databases">
        <title>Genome sequence of Babesia caballi.</title>
        <authorList>
            <person name="Yamagishi J."/>
            <person name="Kidaka T."/>
            <person name="Ochi A."/>
        </authorList>
    </citation>
    <scope>NUCLEOTIDE SEQUENCE [LARGE SCALE GENOMIC DNA]</scope>
    <source>
        <strain evidence="2">USDA-D6B2</strain>
    </source>
</reference>
<name>A0AAV4LU56_BABCB</name>
<sequence>MLIGGCHPRLNFTVFKKRFKLVAQSFEIFGSFATRTLGDMFQECLKVINPLTTFMIINNFLQLPEHLFEFTSDVTIEPRIFSHLPPNPLHQRPKSLWHLTGAHALPKSLNHLSNILLICITTQHRNPTKPLEEADDKIQHGVADLMLCHVSGQNTAAGDFTAGIIPNELLKPLGQLGNEAATGIQSLLNLLKRLLIGFRHRPLNILKKLRNSLGQPSSTITAIAPILPRHPQDPVDGLLQVGRASRERATGADKGAFNSNMRTL</sequence>
<dbReference type="GO" id="GO:0003743">
    <property type="term" value="F:translation initiation factor activity"/>
    <property type="evidence" value="ECO:0007669"/>
    <property type="project" value="UniProtKB-KW"/>
</dbReference>
<accession>A0AAV4LU56</accession>
<dbReference type="RefSeq" id="XP_067715216.1">
    <property type="nucleotide sequence ID" value="XM_067859115.1"/>
</dbReference>
<protein>
    <submittedName>
        <fullName evidence="2">Eukaryotic translation initiation factor 3 subunit C-like protein</fullName>
    </submittedName>
</protein>
<feature type="region of interest" description="Disordered" evidence="1">
    <location>
        <begin position="244"/>
        <end position="264"/>
    </location>
</feature>
<dbReference type="Proteomes" id="UP001497744">
    <property type="component" value="Unassembled WGS sequence"/>
</dbReference>
<evidence type="ECO:0000313" key="3">
    <source>
        <dbReference type="Proteomes" id="UP001497744"/>
    </source>
</evidence>
<keyword evidence="3" id="KW-1185">Reference proteome</keyword>
<evidence type="ECO:0000256" key="1">
    <source>
        <dbReference type="SAM" id="MobiDB-lite"/>
    </source>
</evidence>
<comment type="caution">
    <text evidence="2">The sequence shown here is derived from an EMBL/GenBank/DDBJ whole genome shotgun (WGS) entry which is preliminary data.</text>
</comment>
<evidence type="ECO:0000313" key="2">
    <source>
        <dbReference type="EMBL" id="GIX63147.1"/>
    </source>
</evidence>
<dbReference type="EMBL" id="BPLF01000002">
    <property type="protein sequence ID" value="GIX63147.1"/>
    <property type="molecule type" value="Genomic_DNA"/>
</dbReference>
<keyword evidence="2" id="KW-0396">Initiation factor</keyword>
<keyword evidence="2" id="KW-0648">Protein biosynthesis</keyword>
<gene>
    <name evidence="2" type="ORF">BcabD6B2_25820</name>
</gene>
<dbReference type="AlphaFoldDB" id="A0AAV4LU56"/>
<proteinExistence type="predicted"/>